<dbReference type="SUPFAM" id="SSF47396">
    <property type="entry name" value="Transcription factor IIA (TFIIA), alpha-helical domain"/>
    <property type="match status" value="1"/>
</dbReference>
<dbReference type="CDD" id="cd10145">
    <property type="entry name" value="TFIIA_gamma_N"/>
    <property type="match status" value="1"/>
</dbReference>
<keyword evidence="4" id="KW-0804">Transcription</keyword>
<feature type="non-terminal residue" evidence="7">
    <location>
        <position position="60"/>
    </location>
</feature>
<keyword evidence="5" id="KW-0539">Nucleus</keyword>
<accession>A0A699JY80</accession>
<keyword evidence="7" id="KW-0396">Initiation factor</keyword>
<dbReference type="Gene3D" id="1.10.287.190">
    <property type="entry name" value="Transcription factor IIA gamma subunit, alpha-helical domain"/>
    <property type="match status" value="1"/>
</dbReference>
<dbReference type="PANTHER" id="PTHR10966">
    <property type="entry name" value="TRANSCRIPTION INITIATION FACTOR IIA SUBUNIT 2"/>
    <property type="match status" value="1"/>
</dbReference>
<dbReference type="Pfam" id="PF02268">
    <property type="entry name" value="TFIIA_gamma_N"/>
    <property type="match status" value="1"/>
</dbReference>
<evidence type="ECO:0000256" key="4">
    <source>
        <dbReference type="ARBA" id="ARBA00023163"/>
    </source>
</evidence>
<keyword evidence="3" id="KW-0805">Transcription regulation</keyword>
<comment type="similarity">
    <text evidence="2">Belongs to the TFIIA subunit 2 family.</text>
</comment>
<dbReference type="InterPro" id="IPR003194">
    <property type="entry name" value="TFIIA_gsu"/>
</dbReference>
<dbReference type="GO" id="GO:0003743">
    <property type="term" value="F:translation initiation factor activity"/>
    <property type="evidence" value="ECO:0007669"/>
    <property type="project" value="UniProtKB-KW"/>
</dbReference>
<evidence type="ECO:0000259" key="6">
    <source>
        <dbReference type="Pfam" id="PF02268"/>
    </source>
</evidence>
<keyword evidence="7" id="KW-0648">Protein biosynthesis</keyword>
<dbReference type="GO" id="GO:0006367">
    <property type="term" value="P:transcription initiation at RNA polymerase II promoter"/>
    <property type="evidence" value="ECO:0007669"/>
    <property type="project" value="InterPro"/>
</dbReference>
<dbReference type="InterPro" id="IPR015872">
    <property type="entry name" value="TFIIA_gsu_N"/>
</dbReference>
<sequence length="60" mass="6833">MATFELYRRSTIRMCLTDTLDEMVETRKLGPGHAIEVLVQFDKSMAEALDSKVKTKVSIK</sequence>
<dbReference type="FunFam" id="1.10.287.190:FF:000001">
    <property type="entry name" value="Transcription initiation factor IIA subunit 2"/>
    <property type="match status" value="1"/>
</dbReference>
<name>A0A699JY80_TANCI</name>
<evidence type="ECO:0000256" key="5">
    <source>
        <dbReference type="ARBA" id="ARBA00023242"/>
    </source>
</evidence>
<evidence type="ECO:0000256" key="1">
    <source>
        <dbReference type="ARBA" id="ARBA00004123"/>
    </source>
</evidence>
<dbReference type="InterPro" id="IPR009083">
    <property type="entry name" value="TFIIA_a-hlx"/>
</dbReference>
<organism evidence="7">
    <name type="scientific">Tanacetum cinerariifolium</name>
    <name type="common">Dalmatian daisy</name>
    <name type="synonym">Chrysanthemum cinerariifolium</name>
    <dbReference type="NCBI Taxonomy" id="118510"/>
    <lineage>
        <taxon>Eukaryota</taxon>
        <taxon>Viridiplantae</taxon>
        <taxon>Streptophyta</taxon>
        <taxon>Embryophyta</taxon>
        <taxon>Tracheophyta</taxon>
        <taxon>Spermatophyta</taxon>
        <taxon>Magnoliopsida</taxon>
        <taxon>eudicotyledons</taxon>
        <taxon>Gunneridae</taxon>
        <taxon>Pentapetalae</taxon>
        <taxon>asterids</taxon>
        <taxon>campanulids</taxon>
        <taxon>Asterales</taxon>
        <taxon>Asteraceae</taxon>
        <taxon>Asteroideae</taxon>
        <taxon>Anthemideae</taxon>
        <taxon>Anthemidinae</taxon>
        <taxon>Tanacetum</taxon>
    </lineage>
</organism>
<dbReference type="AlphaFoldDB" id="A0A699JY80"/>
<protein>
    <submittedName>
        <fullName evidence="7">Transcription initiation factor IIA subunit 2</fullName>
    </submittedName>
</protein>
<evidence type="ECO:0000256" key="2">
    <source>
        <dbReference type="ARBA" id="ARBA00007675"/>
    </source>
</evidence>
<dbReference type="GO" id="GO:0005672">
    <property type="term" value="C:transcription factor TFIIA complex"/>
    <property type="evidence" value="ECO:0007669"/>
    <property type="project" value="InterPro"/>
</dbReference>
<comment type="caution">
    <text evidence="7">The sequence shown here is derived from an EMBL/GenBank/DDBJ whole genome shotgun (WGS) entry which is preliminary data.</text>
</comment>
<comment type="subcellular location">
    <subcellularLocation>
        <location evidence="1">Nucleus</location>
    </subcellularLocation>
</comment>
<evidence type="ECO:0000256" key="3">
    <source>
        <dbReference type="ARBA" id="ARBA00023015"/>
    </source>
</evidence>
<reference evidence="7" key="1">
    <citation type="journal article" date="2019" name="Sci. Rep.">
        <title>Draft genome of Tanacetum cinerariifolium, the natural source of mosquito coil.</title>
        <authorList>
            <person name="Yamashiro T."/>
            <person name="Shiraishi A."/>
            <person name="Satake H."/>
            <person name="Nakayama K."/>
        </authorList>
    </citation>
    <scope>NUCLEOTIDE SEQUENCE</scope>
</reference>
<evidence type="ECO:0000313" key="7">
    <source>
        <dbReference type="EMBL" id="GFA61092.1"/>
    </source>
</evidence>
<gene>
    <name evidence="7" type="ORF">Tci_633064</name>
</gene>
<feature type="domain" description="Transcription initiation factor IIA gamma subunit N-terminal" evidence="6">
    <location>
        <begin position="4"/>
        <end position="49"/>
    </location>
</feature>
<proteinExistence type="inferred from homology"/>
<dbReference type="EMBL" id="BKCJ010454782">
    <property type="protein sequence ID" value="GFA61092.1"/>
    <property type="molecule type" value="Genomic_DNA"/>
</dbReference>